<protein>
    <submittedName>
        <fullName evidence="2">Uncharacterized protein</fullName>
    </submittedName>
</protein>
<accession>A0AAV2ZC46</accession>
<evidence type="ECO:0000313" key="2">
    <source>
        <dbReference type="EMBL" id="DBA04327.1"/>
    </source>
</evidence>
<reference evidence="2" key="2">
    <citation type="journal article" date="2023" name="Microbiol Resour">
        <title>Decontamination and Annotation of the Draft Genome Sequence of the Oomycete Lagenidium giganteum ARSEF 373.</title>
        <authorList>
            <person name="Morgan W.R."/>
            <person name="Tartar A."/>
        </authorList>
    </citation>
    <scope>NUCLEOTIDE SEQUENCE</scope>
    <source>
        <strain evidence="2">ARSEF 373</strain>
    </source>
</reference>
<sequence length="1660" mass="186874">MEQVRRCHETLMQQRTHIRHHKSILAWMRRVWTRVPRADTQRLTIDEYEDFYSTLLYEMTVCWEEEVNNSVLDKMWKRDAAHFDHLDFDRFCCSIFYFVEMWVEEITRDEYERIFAFIHRISMGNSNTAPSTTTAFKPTLESFHSALDNEQTMEDMALNIGKSIFFDAERYYQSFGTASIPTQIVAPLCVPNQGSGSLDAMTKAGTADHEAAERNSVMASLHQVPNRPKKGDQGIAQAGGHALGAMGATDGPTPALRILELLELSKVAIVEQLLLIVNKLRPQQQETLVELLQSYQDATRAFLAAYFDRKLDVRKELDDYLQDLIKIQHYVSHHSNDERLNARMLEFYGSLGQQHDRALLTKAFQTLGFALAGTLCDVVASLQLKWQREFLALFSENLADLKQWIEWIAALSAKKAANNADATSAMTTVTSFLVKVLPERATMLWLTLLRPLSAGLRLAVITQTAKFQPETIKQLGRFLDTTGTAPQRLLDLHPAFLDHLAEFLDEFPAATLMTLVAKFNDEQLVATIQVARSKLSKKDLLRLIDTLSTAETPKLRRFFLAVFRHSKTTDVLRLFYNFSSVNQLHFLDLVGIPSSLGAHKISVGTTHADRTEPTVVQSEESALSDALLVFDLFLHAHFRSSDAVVQKLWSTPKSAIGTLLRCMKAYSPEDLQQLGEGIEPVHPACLEVYLRCFDFVAQDLRSSLVHHVKDMPGGEALPLYEVLLKLHEREQPEELSNVVKMIARLKREDKDLLCSAILTPAATKPNGNNPGGDQQPHVIVQGVDERNQQVLLFLCDAVMSERKVIRLLAVIPQESYHQLLYLLRTQRPAEQLALTRLMLSLSTAANCRALVKIGRLETDQLDEFFQLLLLTPKHEYKQIARLLVSTDVSVEQFQCVVSVATNLMNQASTRELITFTSGLPTTERHVFLAILAERNMVKGVIMRIVACSTKMSQSLMCQLIALLKPLPWEVRSALIEHVRALDEEDQIAELVALVQGLEAPTDVAKLVHMFNLLPPTVRVAIVPVLSELESEERKAVLDRLDHMPKDVLPDYCTVVSDAEYRSVAVCFLRVLGLADVAFQKSLLDHLRLPSCWYFFAVLSEFCVRKSRDVTVVNALVTAMFMLQLPDEFTLLRNVTECALASGIHLEALVLVFAHFRDKTRFLQFLRYADGFTQTMRVSDLFFRVLCKYRQTEFLYDMCCMLDADDAVFALKRLDRMWSSHAQRLETALDQLAANHAKQPANERGVIKDAFCNLIMGFKETEARFPSGNGDPASPRGKNKQYISPRPTTKDSSPSPTDRDRNRHAAFLTCLDDPEALIEESTPSRLSPRPLRPVRVDNHVRRWQVQRKRHRIPWWQLNYGEEPVIPLTPPPTVEPPMTANNYPSRAATVNVTETPVYLAGDHIEPLVVDTNWMASDRDRELWPSLSPSATSCESPGATDWNELSLSMAGEDSAKELPDAAEEHSPPHSPPIALPAVPTHRHSASLSVLPPISGVVALGTTPKDRRPQSCHSLISLPPSSQLTRSETAPASIAIEKQEPEMTVLPPTSVSKAKLQRGLTRALELVPEHRTHRDRGMSIFQKQCQRIQEEAPTRIRIAKTAKAQSMVLEARAQKALGKRLSNPVVSSTPPRPRCAEKLTIKRAEAVLMAAVKMRTSKRHLHGA</sequence>
<feature type="compositionally biased region" description="Polar residues" evidence="1">
    <location>
        <begin position="1285"/>
        <end position="1295"/>
    </location>
</feature>
<name>A0AAV2ZC46_9STRA</name>
<feature type="region of interest" description="Disordered" evidence="1">
    <location>
        <begin position="1500"/>
        <end position="1522"/>
    </location>
</feature>
<evidence type="ECO:0000313" key="3">
    <source>
        <dbReference type="Proteomes" id="UP001146120"/>
    </source>
</evidence>
<gene>
    <name evidence="2" type="ORF">N0F65_002089</name>
</gene>
<feature type="compositionally biased region" description="Polar residues" evidence="1">
    <location>
        <begin position="1507"/>
        <end position="1522"/>
    </location>
</feature>
<comment type="caution">
    <text evidence="2">The sequence shown here is derived from an EMBL/GenBank/DDBJ whole genome shotgun (WGS) entry which is preliminary data.</text>
</comment>
<dbReference type="EMBL" id="DAKRPA010000009">
    <property type="protein sequence ID" value="DBA04327.1"/>
    <property type="molecule type" value="Genomic_DNA"/>
</dbReference>
<keyword evidence="3" id="KW-1185">Reference proteome</keyword>
<feature type="region of interest" description="Disordered" evidence="1">
    <location>
        <begin position="1262"/>
        <end position="1300"/>
    </location>
</feature>
<proteinExistence type="predicted"/>
<dbReference type="Proteomes" id="UP001146120">
    <property type="component" value="Unassembled WGS sequence"/>
</dbReference>
<reference evidence="2" key="1">
    <citation type="submission" date="2022-11" db="EMBL/GenBank/DDBJ databases">
        <authorList>
            <person name="Morgan W.R."/>
            <person name="Tartar A."/>
        </authorList>
    </citation>
    <scope>NUCLEOTIDE SEQUENCE</scope>
    <source>
        <strain evidence="2">ARSEF 373</strain>
    </source>
</reference>
<evidence type="ECO:0000256" key="1">
    <source>
        <dbReference type="SAM" id="MobiDB-lite"/>
    </source>
</evidence>
<organism evidence="2 3">
    <name type="scientific">Lagenidium giganteum</name>
    <dbReference type="NCBI Taxonomy" id="4803"/>
    <lineage>
        <taxon>Eukaryota</taxon>
        <taxon>Sar</taxon>
        <taxon>Stramenopiles</taxon>
        <taxon>Oomycota</taxon>
        <taxon>Peronosporomycetes</taxon>
        <taxon>Pythiales</taxon>
        <taxon>Pythiaceae</taxon>
    </lineage>
</organism>